<accession>A0A9N9RZF1</accession>
<reference evidence="2" key="2">
    <citation type="submission" date="2022-10" db="EMBL/GenBank/DDBJ databases">
        <authorList>
            <consortium name="ENA_rothamsted_submissions"/>
            <consortium name="culmorum"/>
            <person name="King R."/>
        </authorList>
    </citation>
    <scope>NUCLEOTIDE SEQUENCE</scope>
</reference>
<feature type="compositionally biased region" description="Polar residues" evidence="1">
    <location>
        <begin position="14"/>
        <end position="45"/>
    </location>
</feature>
<dbReference type="OrthoDB" id="6358215at2759"/>
<dbReference type="Proteomes" id="UP001153620">
    <property type="component" value="Chromosome 3"/>
</dbReference>
<proteinExistence type="predicted"/>
<protein>
    <submittedName>
        <fullName evidence="2">Uncharacterized protein</fullName>
    </submittedName>
</protein>
<keyword evidence="3" id="KW-1185">Reference proteome</keyword>
<feature type="compositionally biased region" description="Low complexity" evidence="1">
    <location>
        <begin position="111"/>
        <end position="120"/>
    </location>
</feature>
<feature type="region of interest" description="Disordered" evidence="1">
    <location>
        <begin position="100"/>
        <end position="120"/>
    </location>
</feature>
<dbReference type="EMBL" id="OU895879">
    <property type="protein sequence ID" value="CAG9808280.1"/>
    <property type="molecule type" value="Genomic_DNA"/>
</dbReference>
<feature type="region of interest" description="Disordered" evidence="1">
    <location>
        <begin position="1"/>
        <end position="45"/>
    </location>
</feature>
<evidence type="ECO:0000256" key="1">
    <source>
        <dbReference type="SAM" id="MobiDB-lite"/>
    </source>
</evidence>
<organism evidence="2 3">
    <name type="scientific">Chironomus riparius</name>
    <dbReference type="NCBI Taxonomy" id="315576"/>
    <lineage>
        <taxon>Eukaryota</taxon>
        <taxon>Metazoa</taxon>
        <taxon>Ecdysozoa</taxon>
        <taxon>Arthropoda</taxon>
        <taxon>Hexapoda</taxon>
        <taxon>Insecta</taxon>
        <taxon>Pterygota</taxon>
        <taxon>Neoptera</taxon>
        <taxon>Endopterygota</taxon>
        <taxon>Diptera</taxon>
        <taxon>Nematocera</taxon>
        <taxon>Chironomoidea</taxon>
        <taxon>Chironomidae</taxon>
        <taxon>Chironominae</taxon>
        <taxon>Chironomus</taxon>
    </lineage>
</organism>
<dbReference type="PANTHER" id="PTHR15405">
    <property type="entry name" value="PROLINE-RICH NUCLEAR RECEPTOR COACTIVATOR"/>
    <property type="match status" value="1"/>
</dbReference>
<evidence type="ECO:0000313" key="2">
    <source>
        <dbReference type="EMBL" id="CAG9808280.1"/>
    </source>
</evidence>
<sequence length="174" mass="19383">MGTNNKNYSDHQRTFNNTSPSNKKQYSSQRPSPSKSINIKTPNKNFNVAGKNNYYNNNYNNNNNVNITTTTNNNNNNANRLSLSGSPTNSFFAASKCFESPSPDSLPRPPSTWTTENFSTTTQSSTIHRVRKALIMPTDTINNSCAMEFAAASSFIDRNDHFTQSLKLLLNVNA</sequence>
<dbReference type="AlphaFoldDB" id="A0A9N9RZF1"/>
<evidence type="ECO:0000313" key="3">
    <source>
        <dbReference type="Proteomes" id="UP001153620"/>
    </source>
</evidence>
<dbReference type="InterPro" id="IPR026780">
    <property type="entry name" value="PNRC1/2"/>
</dbReference>
<reference evidence="2" key="1">
    <citation type="submission" date="2022-01" db="EMBL/GenBank/DDBJ databases">
        <authorList>
            <person name="King R."/>
        </authorList>
    </citation>
    <scope>NUCLEOTIDE SEQUENCE</scope>
</reference>
<name>A0A9N9RZF1_9DIPT</name>
<gene>
    <name evidence="2" type="ORF">CHIRRI_LOCUS11122</name>
</gene>